<sequence>MTAGTAVPAGTALSARLLLTAPAVRAATTAMWRAPGLARRYGRYLEDMHGLIRASVPLMQRAASRCADLGDAVGAPLAAYLRVHVEEERGHDDWLLDDIAALGGDPAAVRDRQPSPAVARLAGAQYYWIEHHHPVALLGYIAVLESNAPAPWLADEIAAAGVPEAALRTVRGHAELDTGHTAELFALLDGLPLDPPLVNAVVMSALHTVDGLVELFAHIGRAAQQDHSRERTHTS</sequence>
<dbReference type="Proteomes" id="UP000595703">
    <property type="component" value="Chromosome"/>
</dbReference>
<keyword evidence="3" id="KW-1185">Reference proteome</keyword>
<gene>
    <name evidence="2" type="ORF">RVR_862</name>
</gene>
<evidence type="ECO:0000313" key="3">
    <source>
        <dbReference type="Proteomes" id="UP000595703"/>
    </source>
</evidence>
<dbReference type="EMBL" id="AP018365">
    <property type="protein sequence ID" value="BBA95843.1"/>
    <property type="molecule type" value="Genomic_DNA"/>
</dbReference>
<dbReference type="Gene3D" id="1.20.910.10">
    <property type="entry name" value="Heme oxygenase-like"/>
    <property type="match status" value="1"/>
</dbReference>
<dbReference type="RefSeq" id="WP_237404541.1">
    <property type="nucleotide sequence ID" value="NZ_AP018365.1"/>
</dbReference>
<dbReference type="InterPro" id="IPR016084">
    <property type="entry name" value="Haem_Oase-like_multi-hlx"/>
</dbReference>
<reference evidence="2 3" key="3">
    <citation type="journal article" date="2011" name="Nat. Chem. Biol.">
        <title>Reveromycin A biosynthesis uses RevG and RevJ for stereospecific spiroacetal formation.</title>
        <authorList>
            <person name="Takahashi S."/>
            <person name="Toyoda A."/>
            <person name="Sekiyama Y."/>
            <person name="Takagi H."/>
            <person name="Nogawa T."/>
            <person name="Uramoto M."/>
            <person name="Suzuki R."/>
            <person name="Koshino H."/>
            <person name="Kumano T."/>
            <person name="Panthee S."/>
            <person name="Dairi T."/>
            <person name="Ishikawa J."/>
            <person name="Ikeda H."/>
            <person name="Sakaki Y."/>
            <person name="Osada H."/>
        </authorList>
    </citation>
    <scope>NUCLEOTIDE SEQUENCE [LARGE SCALE GENOMIC DNA]</scope>
    <source>
        <strain evidence="2 3">SN-593</strain>
    </source>
</reference>
<reference evidence="2 3" key="4">
    <citation type="journal article" date="2020" name="Sci. Rep.">
        <title>beta-carboline chemical signals induce reveromycin production through a LuxR family regulator in Streptomyces sp. SN-593.</title>
        <authorList>
            <person name="Panthee S."/>
            <person name="Kito N."/>
            <person name="Hayashi T."/>
            <person name="Shimizu T."/>
            <person name="Ishikawa J."/>
            <person name="Hamamoto H."/>
            <person name="Osada H."/>
            <person name="Takahashi S."/>
        </authorList>
    </citation>
    <scope>NUCLEOTIDE SEQUENCE [LARGE SCALE GENOMIC DNA]</scope>
    <source>
        <strain evidence="2 3">SN-593</strain>
    </source>
</reference>
<reference evidence="2 3" key="1">
    <citation type="journal article" date="2010" name="J. Bacteriol.">
        <title>Biochemical characterization of a novel indole prenyltransferase from Streptomyces sp. SN-593.</title>
        <authorList>
            <person name="Takahashi S."/>
            <person name="Takagi H."/>
            <person name="Toyoda A."/>
            <person name="Uramoto M."/>
            <person name="Nogawa T."/>
            <person name="Ueki M."/>
            <person name="Sakaki Y."/>
            <person name="Osada H."/>
        </authorList>
    </citation>
    <scope>NUCLEOTIDE SEQUENCE [LARGE SCALE GENOMIC DNA]</scope>
    <source>
        <strain evidence="2 3">SN-593</strain>
    </source>
</reference>
<accession>A0A7U3UNI5</accession>
<evidence type="ECO:0000256" key="1">
    <source>
        <dbReference type="SAM" id="SignalP"/>
    </source>
</evidence>
<keyword evidence="1" id="KW-0732">Signal</keyword>
<proteinExistence type="predicted"/>
<dbReference type="Pfam" id="PF14518">
    <property type="entry name" value="Haem_oxygenas_2"/>
    <property type="match status" value="1"/>
</dbReference>
<dbReference type="SMART" id="SM01236">
    <property type="entry name" value="Haem_oxygenase_2"/>
    <property type="match status" value="1"/>
</dbReference>
<feature type="chain" id="PRO_5032864877" description="Iron-containing redox enzyme family protein" evidence="1">
    <location>
        <begin position="27"/>
        <end position="235"/>
    </location>
</feature>
<reference evidence="2 3" key="2">
    <citation type="journal article" date="2011" name="J. Antibiot.">
        <title>Furaquinocins I and J: novel polyketide isoprenoid hybrid compounds from Streptomyces reveromyceticus SN-593.</title>
        <authorList>
            <person name="Panthee S."/>
            <person name="Takahashi S."/>
            <person name="Takagi H."/>
            <person name="Nogawa T."/>
            <person name="Oowada E."/>
            <person name="Uramoto M."/>
            <person name="Osada H."/>
        </authorList>
    </citation>
    <scope>NUCLEOTIDE SEQUENCE [LARGE SCALE GENOMIC DNA]</scope>
    <source>
        <strain evidence="2 3">SN-593</strain>
    </source>
</reference>
<evidence type="ECO:0008006" key="4">
    <source>
        <dbReference type="Google" id="ProtNLM"/>
    </source>
</evidence>
<protein>
    <recommendedName>
        <fullName evidence="4">Iron-containing redox enzyme family protein</fullName>
    </recommendedName>
</protein>
<dbReference type="AlphaFoldDB" id="A0A7U3UNI5"/>
<evidence type="ECO:0000313" key="2">
    <source>
        <dbReference type="EMBL" id="BBA95843.1"/>
    </source>
</evidence>
<feature type="signal peptide" evidence="1">
    <location>
        <begin position="1"/>
        <end position="26"/>
    </location>
</feature>
<dbReference type="KEGG" id="arev:RVR_862"/>
<name>A0A7U3UNI5_9ACTN</name>
<dbReference type="SUPFAM" id="SSF48613">
    <property type="entry name" value="Heme oxygenase-like"/>
    <property type="match status" value="1"/>
</dbReference>
<organism evidence="2 3">
    <name type="scientific">Actinacidiphila reveromycinica</name>
    <dbReference type="NCBI Taxonomy" id="659352"/>
    <lineage>
        <taxon>Bacteria</taxon>
        <taxon>Bacillati</taxon>
        <taxon>Actinomycetota</taxon>
        <taxon>Actinomycetes</taxon>
        <taxon>Kitasatosporales</taxon>
        <taxon>Streptomycetaceae</taxon>
        <taxon>Actinacidiphila</taxon>
    </lineage>
</organism>